<keyword evidence="2" id="KW-1185">Reference proteome</keyword>
<dbReference type="EMBL" id="JAMKPW020000038">
    <property type="protein sequence ID" value="KAK8200643.1"/>
    <property type="molecule type" value="Genomic_DNA"/>
</dbReference>
<evidence type="ECO:0000313" key="2">
    <source>
        <dbReference type="Proteomes" id="UP001320706"/>
    </source>
</evidence>
<dbReference type="Proteomes" id="UP001320706">
    <property type="component" value="Unassembled WGS sequence"/>
</dbReference>
<protein>
    <submittedName>
        <fullName evidence="1">mRNA 3' end processing factor</fullName>
    </submittedName>
</protein>
<proteinExistence type="predicted"/>
<accession>A0ACC3S6I7</accession>
<gene>
    <name evidence="1" type="primary">PCF11</name>
    <name evidence="1" type="ORF">M8818_005958</name>
</gene>
<comment type="caution">
    <text evidence="1">The sequence shown here is derived from an EMBL/GenBank/DDBJ whole genome shotgun (WGS) entry which is preliminary data.</text>
</comment>
<reference evidence="1" key="1">
    <citation type="submission" date="2024-02" db="EMBL/GenBank/DDBJ databases">
        <title>Metagenome Assembled Genome of Zalaria obscura JY119.</title>
        <authorList>
            <person name="Vighnesh L."/>
            <person name="Jagadeeshwari U."/>
            <person name="Venkata Ramana C."/>
            <person name="Sasikala C."/>
        </authorList>
    </citation>
    <scope>NUCLEOTIDE SEQUENCE</scope>
    <source>
        <strain evidence="1">JY119</strain>
    </source>
</reference>
<sequence>MSDILPSDEVALDFQDALQDLQINNRFEISNLTIIAKENTEHAQAISRALEKHIKTTSPNRKLPALYVLDSIVKNVGSPYTVYLGKNLYSTFMDAYTLVDSATRKNMEGMLKTWKEPVPGSHDTRPVFAPDVTRAIENALIKARTVFVQQQQQSKAQRPPFGLPPRPGSAYRNTPTPPQNASLFPPPGQQPYQNGYRSQQPTPLQYPSHPGTQPTPDLVASLLASINPQDPSRDASNLNQDIDNLIVRMQSRFAQNPWDQDLQVKLKALLDLQNIVRTQQLSPQAMNAIKAQLAQLSAGLAPAVAAQASLPTSAWQPPPTPVPQPYQPPAQSVPPPSTQPAGPMPAIDTNMLAQLLASTAPGQQKPSTPQLHAALPALQNLAPATQSPKPAAAAPAPAPAPSGNALLDALRAAGIVQASSSTPQPPPAAPPAPPLDLLAQLKSLGTLPLPLTNTPPHPHPPPPGAGHPIPPPLLRVPRTQASLSQPSTHFLPSLYAAQPNQCSSCGRRFGATDEGRERKARHLDWHFRVNQRIAEAVVRGMGRSWYLDEMEWIRLPVSDSSDSAAEEGGDEGGEVGVAGTGKGKGEGGLGKQRKWIPAPAAGTTNAACPICQERFEAVWEEEAQEWVWMDAVRVGGRVFHSSCHDEVARASGALAAMVPGTRSRSATPDTALGKRKAEGGAADALKRVKVVEGKV</sequence>
<evidence type="ECO:0000313" key="1">
    <source>
        <dbReference type="EMBL" id="KAK8200643.1"/>
    </source>
</evidence>
<organism evidence="1 2">
    <name type="scientific">Zalaria obscura</name>
    <dbReference type="NCBI Taxonomy" id="2024903"/>
    <lineage>
        <taxon>Eukaryota</taxon>
        <taxon>Fungi</taxon>
        <taxon>Dikarya</taxon>
        <taxon>Ascomycota</taxon>
        <taxon>Pezizomycotina</taxon>
        <taxon>Dothideomycetes</taxon>
        <taxon>Dothideomycetidae</taxon>
        <taxon>Dothideales</taxon>
        <taxon>Zalariaceae</taxon>
        <taxon>Zalaria</taxon>
    </lineage>
</organism>
<name>A0ACC3S6I7_9PEZI</name>